<keyword evidence="7" id="KW-1185">Reference proteome</keyword>
<dbReference type="SUPFAM" id="SSF56349">
    <property type="entry name" value="DNA breaking-rejoining enzymes"/>
    <property type="match status" value="1"/>
</dbReference>
<dbReference type="InterPro" id="IPR011010">
    <property type="entry name" value="DNA_brk_join_enz"/>
</dbReference>
<keyword evidence="1" id="KW-1017">Isopeptide bond</keyword>
<keyword evidence="3" id="KW-0832">Ubl conjugation</keyword>
<evidence type="ECO:0000256" key="4">
    <source>
        <dbReference type="ARBA" id="ARBA00023172"/>
    </source>
</evidence>
<dbReference type="OMA" id="SELEYMC"/>
<sequence length="517" mass="58533">MDLNERTFELLGNRLSELEYMCGLNDTVSEKTDYVTLDLLDSSLGLSVQSVDENLELVTSAGMPDVETETENVTDTQEDSTFEFVRGLQNTNTRRKTESDLRKFNDYLTKNGEHRNPEEIPVYDLDMHLARFFMNAKKASGEDYEPDTLKSIQGSVNRYLAEKKLNINIITDKEFKHSRDVLLSKRKLLRQLGKGNREKRADPLTPEEIDLLYERNLLGTGDPKSLINVLYLNNTMHFGMRSRAEHVSLRWGDVQQKVTSTGEEYLEYRERSTKTRTGVTSESRSFAPKMFENRDNPRCPVLAYKEFARRRPEQMNNPESPFYLGVSRHPEKAWYVNQPMGKNTIGNIVKVMCEAGGIQGRKVNHSARKTAISSLVHAGVPPTIIQQLSGHKNVNSINNYSTASNEQQRHMSSILTNYSSSCSEPPVTEFDSSSSSLDKCSSALPSTSVVPSSNTDDIIHQTLTEISSYENQPIMKEHVFGNFRGANISGNVIFNFSSKQPKSLKRCRVIYSDSESD</sequence>
<name>A0A8W8J4X7_MAGGI</name>
<dbReference type="PANTHER" id="PTHR46963">
    <property type="entry name" value="SIMILAR TO RIKEN CDNA E130308A19"/>
    <property type="match status" value="1"/>
</dbReference>
<dbReference type="Pfam" id="PF12012">
    <property type="entry name" value="DUF3504"/>
    <property type="match status" value="1"/>
</dbReference>
<reference evidence="6" key="1">
    <citation type="submission" date="2022-08" db="UniProtKB">
        <authorList>
            <consortium name="EnsemblMetazoa"/>
        </authorList>
    </citation>
    <scope>IDENTIFICATION</scope>
    <source>
        <strain evidence="6">05x7-T-G4-1.051#20</strain>
    </source>
</reference>
<dbReference type="InterPro" id="IPR002104">
    <property type="entry name" value="Integrase_catalytic"/>
</dbReference>
<dbReference type="Gene3D" id="1.10.443.10">
    <property type="entry name" value="Intergrase catalytic core"/>
    <property type="match status" value="1"/>
</dbReference>
<evidence type="ECO:0000256" key="1">
    <source>
        <dbReference type="ARBA" id="ARBA00022499"/>
    </source>
</evidence>
<dbReference type="AlphaFoldDB" id="A0A8W8J4X7"/>
<keyword evidence="2" id="KW-0597">Phosphoprotein</keyword>
<feature type="domain" description="Tyr recombinase" evidence="5">
    <location>
        <begin position="199"/>
        <end position="413"/>
    </location>
</feature>
<keyword evidence="4" id="KW-0233">DNA recombination</keyword>
<protein>
    <recommendedName>
        <fullName evidence="5">Tyr recombinase domain-containing protein</fullName>
    </recommendedName>
</protein>
<accession>A0A8W8J4X7</accession>
<dbReference type="InterPro" id="IPR013762">
    <property type="entry name" value="Integrase-like_cat_sf"/>
</dbReference>
<dbReference type="GO" id="GO:0003677">
    <property type="term" value="F:DNA binding"/>
    <property type="evidence" value="ECO:0007669"/>
    <property type="project" value="InterPro"/>
</dbReference>
<dbReference type="GO" id="GO:0006310">
    <property type="term" value="P:DNA recombination"/>
    <property type="evidence" value="ECO:0007669"/>
    <property type="project" value="UniProtKB-KW"/>
</dbReference>
<dbReference type="PROSITE" id="PS51898">
    <property type="entry name" value="TYR_RECOMBINASE"/>
    <property type="match status" value="1"/>
</dbReference>
<dbReference type="InterPro" id="IPR042838">
    <property type="entry name" value="KIAA1958"/>
</dbReference>
<dbReference type="GO" id="GO:0015074">
    <property type="term" value="P:DNA integration"/>
    <property type="evidence" value="ECO:0007669"/>
    <property type="project" value="InterPro"/>
</dbReference>
<proteinExistence type="predicted"/>
<dbReference type="Proteomes" id="UP000005408">
    <property type="component" value="Unassembled WGS sequence"/>
</dbReference>
<evidence type="ECO:0000256" key="3">
    <source>
        <dbReference type="ARBA" id="ARBA00022843"/>
    </source>
</evidence>
<evidence type="ECO:0000256" key="2">
    <source>
        <dbReference type="ARBA" id="ARBA00022553"/>
    </source>
</evidence>
<evidence type="ECO:0000313" key="7">
    <source>
        <dbReference type="Proteomes" id="UP000005408"/>
    </source>
</evidence>
<evidence type="ECO:0000313" key="6">
    <source>
        <dbReference type="EnsemblMetazoa" id="G17063.2:cds"/>
    </source>
</evidence>
<dbReference type="PANTHER" id="PTHR46963:SF2">
    <property type="match status" value="1"/>
</dbReference>
<organism evidence="6 7">
    <name type="scientific">Magallana gigas</name>
    <name type="common">Pacific oyster</name>
    <name type="synonym">Crassostrea gigas</name>
    <dbReference type="NCBI Taxonomy" id="29159"/>
    <lineage>
        <taxon>Eukaryota</taxon>
        <taxon>Metazoa</taxon>
        <taxon>Spiralia</taxon>
        <taxon>Lophotrochozoa</taxon>
        <taxon>Mollusca</taxon>
        <taxon>Bivalvia</taxon>
        <taxon>Autobranchia</taxon>
        <taxon>Pteriomorphia</taxon>
        <taxon>Ostreida</taxon>
        <taxon>Ostreoidea</taxon>
        <taxon>Ostreidae</taxon>
        <taxon>Magallana</taxon>
    </lineage>
</organism>
<evidence type="ECO:0000259" key="5">
    <source>
        <dbReference type="PROSITE" id="PS51898"/>
    </source>
</evidence>
<dbReference type="InterPro" id="IPR021893">
    <property type="entry name" value="ZMYM2-like_C"/>
</dbReference>
<dbReference type="EnsemblMetazoa" id="G17063.2">
    <property type="protein sequence ID" value="G17063.2:cds"/>
    <property type="gene ID" value="G17063"/>
</dbReference>
<dbReference type="OrthoDB" id="10002548at2759"/>